<evidence type="ECO:0000256" key="3">
    <source>
        <dbReference type="ARBA" id="ARBA00022833"/>
    </source>
</evidence>
<evidence type="ECO:0000313" key="7">
    <source>
        <dbReference type="EMBL" id="PWN24126.1"/>
    </source>
</evidence>
<dbReference type="InterPro" id="IPR052604">
    <property type="entry name" value="Mito_Tim_assembly_helper"/>
</dbReference>
<evidence type="ECO:0000256" key="5">
    <source>
        <dbReference type="SAM" id="MobiDB-lite"/>
    </source>
</evidence>
<feature type="compositionally biased region" description="Polar residues" evidence="5">
    <location>
        <begin position="96"/>
        <end position="106"/>
    </location>
</feature>
<evidence type="ECO:0000259" key="6">
    <source>
        <dbReference type="PROSITE" id="PS51266"/>
    </source>
</evidence>
<dbReference type="InterPro" id="IPR037274">
    <property type="entry name" value="Znf_CHY_sf"/>
</dbReference>
<dbReference type="GO" id="GO:0005758">
    <property type="term" value="C:mitochondrial intermembrane space"/>
    <property type="evidence" value="ECO:0007669"/>
    <property type="project" value="TreeGrafter"/>
</dbReference>
<dbReference type="PANTHER" id="PTHR28082">
    <property type="entry name" value="ZINC FINGER PROTEIN"/>
    <property type="match status" value="1"/>
</dbReference>
<evidence type="ECO:0000256" key="2">
    <source>
        <dbReference type="ARBA" id="ARBA00022771"/>
    </source>
</evidence>
<dbReference type="AlphaFoldDB" id="A0A316UFU8"/>
<feature type="compositionally biased region" description="Gly residues" evidence="5">
    <location>
        <begin position="180"/>
        <end position="190"/>
    </location>
</feature>
<dbReference type="OrthoDB" id="411372at2759"/>
<feature type="region of interest" description="Disordered" evidence="5">
    <location>
        <begin position="78"/>
        <end position="114"/>
    </location>
</feature>
<dbReference type="InterPro" id="IPR008913">
    <property type="entry name" value="Znf_CHY"/>
</dbReference>
<sequence length="203" mass="22666">MCKHILNAQVTVRAPCCQRFFDCPQCHAESSDHPLRKTTEMAFVCKACKRAFRKDLSVFEESDEYCPWCDNCYVISAKTSQRRPPPPPEATEQDTESGATSSSLSHPNPLDARHDSSLYEALDPRIRYDPRHDFHTTDTRATEDGERVDVGGLRGVMEGKALREREAQRRMEELMQMAGTGAGGGAGDAAGGFQHIDDELDWS</sequence>
<dbReference type="PROSITE" id="PS51266">
    <property type="entry name" value="ZF_CHY"/>
    <property type="match status" value="1"/>
</dbReference>
<dbReference type="STRING" id="1684307.A0A316UFU8"/>
<organism evidence="7 8">
    <name type="scientific">Pseudomicrostroma glucosiphilum</name>
    <dbReference type="NCBI Taxonomy" id="1684307"/>
    <lineage>
        <taxon>Eukaryota</taxon>
        <taxon>Fungi</taxon>
        <taxon>Dikarya</taxon>
        <taxon>Basidiomycota</taxon>
        <taxon>Ustilaginomycotina</taxon>
        <taxon>Exobasidiomycetes</taxon>
        <taxon>Microstromatales</taxon>
        <taxon>Microstromatales incertae sedis</taxon>
        <taxon>Pseudomicrostroma</taxon>
    </lineage>
</organism>
<dbReference type="Proteomes" id="UP000245942">
    <property type="component" value="Unassembled WGS sequence"/>
</dbReference>
<dbReference type="PANTHER" id="PTHR28082:SF2">
    <property type="entry name" value="CHY-TYPE DOMAIN-CONTAINING PROTEIN"/>
    <property type="match status" value="1"/>
</dbReference>
<name>A0A316UFU8_9BASI</name>
<evidence type="ECO:0000313" key="8">
    <source>
        <dbReference type="Proteomes" id="UP000245942"/>
    </source>
</evidence>
<keyword evidence="1" id="KW-0479">Metal-binding</keyword>
<proteinExistence type="predicted"/>
<dbReference type="GO" id="GO:0045041">
    <property type="term" value="P:protein import into mitochondrial intermembrane space"/>
    <property type="evidence" value="ECO:0007669"/>
    <property type="project" value="TreeGrafter"/>
</dbReference>
<keyword evidence="3" id="KW-0862">Zinc</keyword>
<feature type="domain" description="CHY-type" evidence="6">
    <location>
        <begin position="1"/>
        <end position="74"/>
    </location>
</feature>
<dbReference type="SUPFAM" id="SSF161219">
    <property type="entry name" value="CHY zinc finger-like"/>
    <property type="match status" value="1"/>
</dbReference>
<dbReference type="Pfam" id="PF05495">
    <property type="entry name" value="zf-CHY"/>
    <property type="match status" value="1"/>
</dbReference>
<keyword evidence="8" id="KW-1185">Reference proteome</keyword>
<feature type="region of interest" description="Disordered" evidence="5">
    <location>
        <begin position="178"/>
        <end position="203"/>
    </location>
</feature>
<evidence type="ECO:0000256" key="1">
    <source>
        <dbReference type="ARBA" id="ARBA00022723"/>
    </source>
</evidence>
<accession>A0A316UFU8</accession>
<reference evidence="7 8" key="1">
    <citation type="journal article" date="2018" name="Mol. Biol. Evol.">
        <title>Broad Genomic Sampling Reveals a Smut Pathogenic Ancestry of the Fungal Clade Ustilaginomycotina.</title>
        <authorList>
            <person name="Kijpornyongpan T."/>
            <person name="Mondo S.J."/>
            <person name="Barry K."/>
            <person name="Sandor L."/>
            <person name="Lee J."/>
            <person name="Lipzen A."/>
            <person name="Pangilinan J."/>
            <person name="LaButti K."/>
            <person name="Hainaut M."/>
            <person name="Henrissat B."/>
            <person name="Grigoriev I.V."/>
            <person name="Spatafora J.W."/>
            <person name="Aime M.C."/>
        </authorList>
    </citation>
    <scope>NUCLEOTIDE SEQUENCE [LARGE SCALE GENOMIC DNA]</scope>
    <source>
        <strain evidence="7 8">MCA 4718</strain>
    </source>
</reference>
<dbReference type="EMBL" id="KZ819321">
    <property type="protein sequence ID" value="PWN24126.1"/>
    <property type="molecule type" value="Genomic_DNA"/>
</dbReference>
<keyword evidence="2 4" id="KW-0863">Zinc-finger</keyword>
<evidence type="ECO:0000256" key="4">
    <source>
        <dbReference type="PROSITE-ProRule" id="PRU00601"/>
    </source>
</evidence>
<dbReference type="GeneID" id="37013192"/>
<gene>
    <name evidence="7" type="ORF">BCV69DRAFT_280028</name>
</gene>
<dbReference type="GO" id="GO:0008270">
    <property type="term" value="F:zinc ion binding"/>
    <property type="evidence" value="ECO:0007669"/>
    <property type="project" value="UniProtKB-KW"/>
</dbReference>
<dbReference type="RefSeq" id="XP_025351286.1">
    <property type="nucleotide sequence ID" value="XM_025491458.1"/>
</dbReference>
<protein>
    <recommendedName>
        <fullName evidence="6">CHY-type domain-containing protein</fullName>
    </recommendedName>
</protein>